<dbReference type="Gene3D" id="2.30.29.30">
    <property type="entry name" value="Pleckstrin-homology domain (PH domain)/Phosphotyrosine-binding domain (PTB)"/>
    <property type="match status" value="1"/>
</dbReference>
<dbReference type="PROSITE" id="PS50106">
    <property type="entry name" value="PDZ"/>
    <property type="match status" value="1"/>
</dbReference>
<reference evidence="3 4" key="1">
    <citation type="submission" date="2015-09" db="EMBL/GenBank/DDBJ databases">
        <title>Draft genome of the parasitic nematode Teladorsagia circumcincta isolate WARC Sus (inbred).</title>
        <authorList>
            <person name="Mitreva M."/>
        </authorList>
    </citation>
    <scope>NUCLEOTIDE SEQUENCE [LARGE SCALE GENOMIC DNA]</scope>
    <source>
        <strain evidence="3 4">S</strain>
    </source>
</reference>
<dbReference type="SMART" id="SM00228">
    <property type="entry name" value="PDZ"/>
    <property type="match status" value="1"/>
</dbReference>
<feature type="region of interest" description="Disordered" evidence="1">
    <location>
        <begin position="174"/>
        <end position="193"/>
    </location>
</feature>
<dbReference type="Pfam" id="PF00169">
    <property type="entry name" value="PH"/>
    <property type="match status" value="1"/>
</dbReference>
<sequence>MLIRLSDSDRHLTLAHLQLVRPTDATNGINLQSSYRGVHVISEVKVGSPADLCGRIDAGDEIMLINGKTEINYPLNRRRSSTFIGDLLNLMEMKGKKLRTTRRSSFCAGSPRREFFLEEDERSYVSWDLLELIGHPSPDNHEGPIAIPRIVRRARTMRHQPDGYVSPTPFRLTPTREWNADDTPPTPSTPDMKTAEKTFEGWIRRSISVRITFRKTAKELFAKEVTNKWPKCWMCLRGPFLCIYPTQFTRHADMIINVAKCTVSDETELKTSKKFVFRLSRPPIEHHFSCYNQNDMRMWIHKIKVASEMYGGTNRVMSKS</sequence>
<evidence type="ECO:0000256" key="1">
    <source>
        <dbReference type="SAM" id="MobiDB-lite"/>
    </source>
</evidence>
<dbReference type="OrthoDB" id="74412at2759"/>
<dbReference type="AlphaFoldDB" id="A0A2G9U9K2"/>
<dbReference type="SMART" id="SM00233">
    <property type="entry name" value="PH"/>
    <property type="match status" value="1"/>
</dbReference>
<dbReference type="PANTHER" id="PTHR12844:SF42">
    <property type="entry name" value="CONNECTOR ENHANCER OF KSR PROTEIN CNK"/>
    <property type="match status" value="1"/>
</dbReference>
<dbReference type="Proteomes" id="UP000230423">
    <property type="component" value="Unassembled WGS sequence"/>
</dbReference>
<feature type="domain" description="PDZ" evidence="2">
    <location>
        <begin position="16"/>
        <end position="71"/>
    </location>
</feature>
<dbReference type="PANTHER" id="PTHR12844">
    <property type="entry name" value="CONNECTOR ENCHANCER OF KINASE SUPPRESSOR OF RAS"/>
    <property type="match status" value="1"/>
</dbReference>
<dbReference type="SUPFAM" id="SSF50729">
    <property type="entry name" value="PH domain-like"/>
    <property type="match status" value="1"/>
</dbReference>
<gene>
    <name evidence="3" type="ORF">TELCIR_11396</name>
</gene>
<dbReference type="EMBL" id="KZ347972">
    <property type="protein sequence ID" value="PIO66873.1"/>
    <property type="molecule type" value="Genomic_DNA"/>
</dbReference>
<evidence type="ECO:0000259" key="2">
    <source>
        <dbReference type="PROSITE" id="PS50106"/>
    </source>
</evidence>
<dbReference type="InterPro" id="IPR036034">
    <property type="entry name" value="PDZ_sf"/>
</dbReference>
<proteinExistence type="predicted"/>
<dbReference type="InterPro" id="IPR011993">
    <property type="entry name" value="PH-like_dom_sf"/>
</dbReference>
<dbReference type="SUPFAM" id="SSF50156">
    <property type="entry name" value="PDZ domain-like"/>
    <property type="match status" value="1"/>
</dbReference>
<name>A0A2G9U9K2_TELCI</name>
<keyword evidence="4" id="KW-1185">Reference proteome</keyword>
<dbReference type="InterPro" id="IPR001478">
    <property type="entry name" value="PDZ"/>
</dbReference>
<dbReference type="Pfam" id="PF00595">
    <property type="entry name" value="PDZ"/>
    <property type="match status" value="1"/>
</dbReference>
<evidence type="ECO:0000313" key="3">
    <source>
        <dbReference type="EMBL" id="PIO66873.1"/>
    </source>
</evidence>
<dbReference type="InterPro" id="IPR001849">
    <property type="entry name" value="PH_domain"/>
</dbReference>
<protein>
    <submittedName>
        <fullName evidence="3">PH domain protein</fullName>
    </submittedName>
</protein>
<organism evidence="3 4">
    <name type="scientific">Teladorsagia circumcincta</name>
    <name type="common">Brown stomach worm</name>
    <name type="synonym">Ostertagia circumcincta</name>
    <dbReference type="NCBI Taxonomy" id="45464"/>
    <lineage>
        <taxon>Eukaryota</taxon>
        <taxon>Metazoa</taxon>
        <taxon>Ecdysozoa</taxon>
        <taxon>Nematoda</taxon>
        <taxon>Chromadorea</taxon>
        <taxon>Rhabditida</taxon>
        <taxon>Rhabditina</taxon>
        <taxon>Rhabditomorpha</taxon>
        <taxon>Strongyloidea</taxon>
        <taxon>Trichostrongylidae</taxon>
        <taxon>Teladorsagia</taxon>
    </lineage>
</organism>
<evidence type="ECO:0000313" key="4">
    <source>
        <dbReference type="Proteomes" id="UP000230423"/>
    </source>
</evidence>
<accession>A0A2G9U9K2</accession>
<dbReference type="Gene3D" id="2.30.42.10">
    <property type="match status" value="1"/>
</dbReference>
<dbReference type="InterPro" id="IPR051566">
    <property type="entry name" value="CNKSR"/>
</dbReference>